<reference evidence="2 3" key="1">
    <citation type="submission" date="2020-08" db="EMBL/GenBank/DDBJ databases">
        <title>Genomic Encyclopedia of Type Strains, Phase IV (KMG-IV): sequencing the most valuable type-strain genomes for metagenomic binning, comparative biology and taxonomic classification.</title>
        <authorList>
            <person name="Goeker M."/>
        </authorList>
    </citation>
    <scope>NUCLEOTIDE SEQUENCE [LARGE SCALE GENOMIC DNA]</scope>
    <source>
        <strain evidence="2 3">DSM 21793</strain>
    </source>
</reference>
<dbReference type="PROSITE" id="PS50404">
    <property type="entry name" value="GST_NTER"/>
    <property type="match status" value="1"/>
</dbReference>
<dbReference type="CDD" id="cd03057">
    <property type="entry name" value="GST_N_Beta"/>
    <property type="match status" value="1"/>
</dbReference>
<gene>
    <name evidence="2" type="ORF">GGQ61_003860</name>
</gene>
<organism evidence="2 3">
    <name type="scientific">Phenylobacterium haematophilum</name>
    <dbReference type="NCBI Taxonomy" id="98513"/>
    <lineage>
        <taxon>Bacteria</taxon>
        <taxon>Pseudomonadati</taxon>
        <taxon>Pseudomonadota</taxon>
        <taxon>Alphaproteobacteria</taxon>
        <taxon>Caulobacterales</taxon>
        <taxon>Caulobacteraceae</taxon>
        <taxon>Phenylobacterium</taxon>
    </lineage>
</organism>
<evidence type="ECO:0000313" key="2">
    <source>
        <dbReference type="EMBL" id="MBB3893122.1"/>
    </source>
</evidence>
<dbReference type="CDD" id="cd03188">
    <property type="entry name" value="GST_C_Beta"/>
    <property type="match status" value="1"/>
</dbReference>
<accession>A0A840A6Z2</accession>
<dbReference type="InterPro" id="IPR004046">
    <property type="entry name" value="GST_C"/>
</dbReference>
<keyword evidence="3" id="KW-1185">Reference proteome</keyword>
<dbReference type="Gene3D" id="1.20.1050.10">
    <property type="match status" value="1"/>
</dbReference>
<protein>
    <submittedName>
        <fullName evidence="2">GST-like protein</fullName>
    </submittedName>
</protein>
<dbReference type="Gene3D" id="3.40.30.10">
    <property type="entry name" value="Glutaredoxin"/>
    <property type="match status" value="1"/>
</dbReference>
<evidence type="ECO:0000259" key="1">
    <source>
        <dbReference type="PROSITE" id="PS50404"/>
    </source>
</evidence>
<dbReference type="Pfam" id="PF14497">
    <property type="entry name" value="GST_C_3"/>
    <property type="match status" value="1"/>
</dbReference>
<dbReference type="RefSeq" id="WP_183776543.1">
    <property type="nucleotide sequence ID" value="NZ_JACIDK010000007.1"/>
</dbReference>
<dbReference type="SUPFAM" id="SSF52833">
    <property type="entry name" value="Thioredoxin-like"/>
    <property type="match status" value="1"/>
</dbReference>
<dbReference type="SFLD" id="SFLDS00019">
    <property type="entry name" value="Glutathione_Transferase_(cytos"/>
    <property type="match status" value="1"/>
</dbReference>
<dbReference type="PANTHER" id="PTHR44051">
    <property type="entry name" value="GLUTATHIONE S-TRANSFERASE-RELATED"/>
    <property type="match status" value="1"/>
</dbReference>
<evidence type="ECO:0000313" key="3">
    <source>
        <dbReference type="Proteomes" id="UP000530564"/>
    </source>
</evidence>
<dbReference type="AlphaFoldDB" id="A0A840A6Z2"/>
<name>A0A840A6Z2_9CAUL</name>
<proteinExistence type="predicted"/>
<dbReference type="InterPro" id="IPR040079">
    <property type="entry name" value="Glutathione_S-Trfase"/>
</dbReference>
<dbReference type="EMBL" id="JACIDK010000007">
    <property type="protein sequence ID" value="MBB3893122.1"/>
    <property type="molecule type" value="Genomic_DNA"/>
</dbReference>
<dbReference type="Pfam" id="PF13409">
    <property type="entry name" value="GST_N_2"/>
    <property type="match status" value="1"/>
</dbReference>
<dbReference type="SUPFAM" id="SSF47616">
    <property type="entry name" value="GST C-terminal domain-like"/>
    <property type="match status" value="1"/>
</dbReference>
<dbReference type="InterPro" id="IPR036249">
    <property type="entry name" value="Thioredoxin-like_sf"/>
</dbReference>
<dbReference type="InterPro" id="IPR004045">
    <property type="entry name" value="Glutathione_S-Trfase_N"/>
</dbReference>
<feature type="domain" description="GST N-terminal" evidence="1">
    <location>
        <begin position="2"/>
        <end position="84"/>
    </location>
</feature>
<dbReference type="PANTHER" id="PTHR44051:SF8">
    <property type="entry name" value="GLUTATHIONE S-TRANSFERASE GSTA"/>
    <property type="match status" value="1"/>
</dbReference>
<comment type="caution">
    <text evidence="2">The sequence shown here is derived from an EMBL/GenBank/DDBJ whole genome shotgun (WGS) entry which is preliminary data.</text>
</comment>
<dbReference type="Proteomes" id="UP000530564">
    <property type="component" value="Unassembled WGS sequence"/>
</dbReference>
<dbReference type="InterPro" id="IPR036282">
    <property type="entry name" value="Glutathione-S-Trfase_C_sf"/>
</dbReference>
<sequence>MSSEYVVHGAAGSGSVPVEATLTLLGLPYRVVENAPWASQAAADAVGEVNRLRQVPAVITPEGELLTESAAILIHLADRHPEARLAPAIDAAERAQFLRWMIYLPAQVYSMFWVRDDPSRLAADRAAEKVISERTAQRIADCWRMMDEQIEPGDYILGDAFSVLDLYVAVMSRWTPRRKVFYRAAPKMSAVVRRVDAEPRLAAFWADRMPFEGAWEG</sequence>